<protein>
    <submittedName>
        <fullName evidence="2">Ferredoxin</fullName>
    </submittedName>
</protein>
<gene>
    <name evidence="2" type="ORF">QEZ52_02240</name>
</gene>
<evidence type="ECO:0000313" key="2">
    <source>
        <dbReference type="EMBL" id="WZK89395.1"/>
    </source>
</evidence>
<reference evidence="2 3" key="1">
    <citation type="submission" date="2023-04" db="EMBL/GenBank/DDBJ databases">
        <title>Complete genome sequence of Alisedimentitalea scapharcae.</title>
        <authorList>
            <person name="Rong J.-C."/>
            <person name="Yi M.-L."/>
            <person name="Zhao Q."/>
        </authorList>
    </citation>
    <scope>NUCLEOTIDE SEQUENCE [LARGE SCALE GENOMIC DNA]</scope>
    <source>
        <strain evidence="2 3">KCTC 42119</strain>
    </source>
</reference>
<feature type="domain" description="4Fe-4S ferredoxin-type" evidence="1">
    <location>
        <begin position="78"/>
        <end position="109"/>
    </location>
</feature>
<dbReference type="RefSeq" id="WP_406647639.1">
    <property type="nucleotide sequence ID" value="NZ_CP123584.1"/>
</dbReference>
<dbReference type="SUPFAM" id="SSF54862">
    <property type="entry name" value="4Fe-4S ferredoxins"/>
    <property type="match status" value="1"/>
</dbReference>
<keyword evidence="3" id="KW-1185">Reference proteome</keyword>
<sequence length="158" mass="17292">MENPIDRWSKRVIGTLAKQMGAQAHYPFGGPPHAPFVSWALDSGRVFSSPTKVMVHDTMGMMISFRGALLFDQEFDIPAPRLSDSPCHGCVDKPCTTTCPVGAMNAQGNFLVKDCYDFIAQTGECVTKGCLARSACPLSQKSGRNPEQTSHHMSYCKF</sequence>
<dbReference type="EMBL" id="CP123584">
    <property type="protein sequence ID" value="WZK89395.1"/>
    <property type="molecule type" value="Genomic_DNA"/>
</dbReference>
<organism evidence="2 3">
    <name type="scientific">Aliisedimentitalea scapharcae</name>
    <dbReference type="NCBI Taxonomy" id="1524259"/>
    <lineage>
        <taxon>Bacteria</taxon>
        <taxon>Pseudomonadati</taxon>
        <taxon>Pseudomonadota</taxon>
        <taxon>Alphaproteobacteria</taxon>
        <taxon>Rhodobacterales</taxon>
        <taxon>Roseobacteraceae</taxon>
        <taxon>Aliisedimentitalea</taxon>
    </lineage>
</organism>
<dbReference type="InterPro" id="IPR017896">
    <property type="entry name" value="4Fe4S_Fe-S-bd"/>
</dbReference>
<name>A0ABZ2XTH2_9RHOB</name>
<evidence type="ECO:0000313" key="3">
    <source>
        <dbReference type="Proteomes" id="UP001623232"/>
    </source>
</evidence>
<proteinExistence type="predicted"/>
<dbReference type="Proteomes" id="UP001623232">
    <property type="component" value="Chromosome"/>
</dbReference>
<accession>A0ABZ2XTH2</accession>
<evidence type="ECO:0000259" key="1">
    <source>
        <dbReference type="PROSITE" id="PS51379"/>
    </source>
</evidence>
<dbReference type="PROSITE" id="PS51379">
    <property type="entry name" value="4FE4S_FER_2"/>
    <property type="match status" value="1"/>
</dbReference>